<keyword evidence="2" id="KW-1185">Reference proteome</keyword>
<organism evidence="1 2">
    <name type="scientific">Mycena rosella</name>
    <name type="common">Pink bonnet</name>
    <name type="synonym">Agaricus rosellus</name>
    <dbReference type="NCBI Taxonomy" id="1033263"/>
    <lineage>
        <taxon>Eukaryota</taxon>
        <taxon>Fungi</taxon>
        <taxon>Dikarya</taxon>
        <taxon>Basidiomycota</taxon>
        <taxon>Agaricomycotina</taxon>
        <taxon>Agaricomycetes</taxon>
        <taxon>Agaricomycetidae</taxon>
        <taxon>Agaricales</taxon>
        <taxon>Marasmiineae</taxon>
        <taxon>Mycenaceae</taxon>
        <taxon>Mycena</taxon>
    </lineage>
</organism>
<comment type="caution">
    <text evidence="1">The sequence shown here is derived from an EMBL/GenBank/DDBJ whole genome shotgun (WGS) entry which is preliminary data.</text>
</comment>
<name>A0AAD7GRF2_MYCRO</name>
<protein>
    <submittedName>
        <fullName evidence="1">Uncharacterized protein</fullName>
    </submittedName>
</protein>
<dbReference type="Proteomes" id="UP001221757">
    <property type="component" value="Unassembled WGS sequence"/>
</dbReference>
<dbReference type="EMBL" id="JARKIE010000013">
    <property type="protein sequence ID" value="KAJ7703329.1"/>
    <property type="molecule type" value="Genomic_DNA"/>
</dbReference>
<feature type="non-terminal residue" evidence="1">
    <location>
        <position position="77"/>
    </location>
</feature>
<dbReference type="AlphaFoldDB" id="A0AAD7GRF2"/>
<reference evidence="1" key="1">
    <citation type="submission" date="2023-03" db="EMBL/GenBank/DDBJ databases">
        <title>Massive genome expansion in bonnet fungi (Mycena s.s.) driven by repeated elements and novel gene families across ecological guilds.</title>
        <authorList>
            <consortium name="Lawrence Berkeley National Laboratory"/>
            <person name="Harder C.B."/>
            <person name="Miyauchi S."/>
            <person name="Viragh M."/>
            <person name="Kuo A."/>
            <person name="Thoen E."/>
            <person name="Andreopoulos B."/>
            <person name="Lu D."/>
            <person name="Skrede I."/>
            <person name="Drula E."/>
            <person name="Henrissat B."/>
            <person name="Morin E."/>
            <person name="Kohler A."/>
            <person name="Barry K."/>
            <person name="LaButti K."/>
            <person name="Morin E."/>
            <person name="Salamov A."/>
            <person name="Lipzen A."/>
            <person name="Mereny Z."/>
            <person name="Hegedus B."/>
            <person name="Baldrian P."/>
            <person name="Stursova M."/>
            <person name="Weitz H."/>
            <person name="Taylor A."/>
            <person name="Grigoriev I.V."/>
            <person name="Nagy L.G."/>
            <person name="Martin F."/>
            <person name="Kauserud H."/>
        </authorList>
    </citation>
    <scope>NUCLEOTIDE SEQUENCE</scope>
    <source>
        <strain evidence="1">CBHHK067</strain>
    </source>
</reference>
<evidence type="ECO:0000313" key="2">
    <source>
        <dbReference type="Proteomes" id="UP001221757"/>
    </source>
</evidence>
<proteinExistence type="predicted"/>
<accession>A0AAD7GRF2</accession>
<evidence type="ECO:0000313" key="1">
    <source>
        <dbReference type="EMBL" id="KAJ7703329.1"/>
    </source>
</evidence>
<gene>
    <name evidence="1" type="ORF">B0H17DRAFT_1042745</name>
</gene>
<sequence length="77" mass="8355">MRDARVTARCECLRGVCGYVAAASRIRYSASTGHRSSTQHRRLVRFFRVISRSGAVKSFAGCAGCMAAASRGRRSAK</sequence>